<dbReference type="PANTHER" id="PTHR12701">
    <property type="entry name" value="BCR-ASSOCIATED PROTEIN, BAP"/>
    <property type="match status" value="1"/>
</dbReference>
<dbReference type="GO" id="GO:0006888">
    <property type="term" value="P:endoplasmic reticulum to Golgi vesicle-mediated transport"/>
    <property type="evidence" value="ECO:0007669"/>
    <property type="project" value="UniProtKB-UniRule"/>
</dbReference>
<organism evidence="2 3">
    <name type="scientific">Kalanchoe fedtschenkoi</name>
    <name type="common">Lavender scallops</name>
    <name type="synonym">South American air plant</name>
    <dbReference type="NCBI Taxonomy" id="63787"/>
    <lineage>
        <taxon>Eukaryota</taxon>
        <taxon>Viridiplantae</taxon>
        <taxon>Streptophyta</taxon>
        <taxon>Embryophyta</taxon>
        <taxon>Tracheophyta</taxon>
        <taxon>Spermatophyta</taxon>
        <taxon>Magnoliopsida</taxon>
        <taxon>eudicotyledons</taxon>
        <taxon>Gunneridae</taxon>
        <taxon>Pentapetalae</taxon>
        <taxon>Saxifragales</taxon>
        <taxon>Crassulaceae</taxon>
        <taxon>Kalanchoe</taxon>
    </lineage>
</organism>
<keyword evidence="1" id="KW-0812">Transmembrane</keyword>
<proteinExistence type="inferred from homology"/>
<dbReference type="GO" id="GO:0005789">
    <property type="term" value="C:endoplasmic reticulum membrane"/>
    <property type="evidence" value="ECO:0007669"/>
    <property type="project" value="UniProtKB-SubCell"/>
</dbReference>
<dbReference type="Proteomes" id="UP000594263">
    <property type="component" value="Unplaced"/>
</dbReference>
<keyword evidence="3" id="KW-1185">Reference proteome</keyword>
<keyword evidence="1" id="KW-0472">Membrane</keyword>
<protein>
    <recommendedName>
        <fullName evidence="1">Endoplasmic reticulum transmembrane protein</fullName>
    </recommendedName>
</protein>
<evidence type="ECO:0000313" key="3">
    <source>
        <dbReference type="Proteomes" id="UP000594263"/>
    </source>
</evidence>
<comment type="function">
    <text evidence="1">May play a role in anterograde transport of membrane proteins from the endoplasmic reticulum to the Golgi.</text>
</comment>
<feature type="transmembrane region" description="Helical" evidence="1">
    <location>
        <begin position="12"/>
        <end position="33"/>
    </location>
</feature>
<dbReference type="GO" id="GO:0070973">
    <property type="term" value="P:protein localization to endoplasmic reticulum exit site"/>
    <property type="evidence" value="ECO:0007669"/>
    <property type="project" value="UniProtKB-UniRule"/>
</dbReference>
<evidence type="ECO:0000256" key="1">
    <source>
        <dbReference type="RuleBase" id="RU367026"/>
    </source>
</evidence>
<dbReference type="PANTHER" id="PTHR12701:SF18">
    <property type="entry name" value="ENDOPLASMIC RETICULUM TRANSMEMBRANE PROTEIN"/>
    <property type="match status" value="1"/>
</dbReference>
<dbReference type="GO" id="GO:0006886">
    <property type="term" value="P:intracellular protein transport"/>
    <property type="evidence" value="ECO:0007669"/>
    <property type="project" value="UniProtKB-UniRule"/>
</dbReference>
<name>A0A7N0UVR7_KALFE</name>
<reference evidence="2" key="1">
    <citation type="submission" date="2021-01" db="UniProtKB">
        <authorList>
            <consortium name="EnsemblPlants"/>
        </authorList>
    </citation>
    <scope>IDENTIFICATION</scope>
</reference>
<comment type="similarity">
    <text evidence="1">Belongs to the BCAP29/BCAP31 family.</text>
</comment>
<dbReference type="Gramene" id="Kaladp0090s0018.1.v1.1">
    <property type="protein sequence ID" value="Kaladp0090s0018.1.v1.1"/>
    <property type="gene ID" value="Kaladp0090s0018.v1.1"/>
</dbReference>
<comment type="subcellular location">
    <subcellularLocation>
        <location evidence="1">Endoplasmic reticulum membrane</location>
        <topology evidence="1">Multi-pass membrane protein</topology>
    </subcellularLocation>
</comment>
<keyword evidence="1" id="KW-0931">ER-Golgi transport</keyword>
<sequence length="125" mass="14337">MVLDQAKQRRGPVIVKTVAATLLLVFISTLHSLTHVKKRLRETGSVNPTDHLLVAAHLLEASLMGFSIVLALVMDRFHYFIKQVHQLRRELDVLKKHPESIRRKGKEIYEKEAHQANFTTQHSPI</sequence>
<evidence type="ECO:0000313" key="2">
    <source>
        <dbReference type="EnsemblPlants" id="Kaladp0090s0018.1.v1.1"/>
    </source>
</evidence>
<keyword evidence="1" id="KW-0653">Protein transport</keyword>
<keyword evidence="1" id="KW-0256">Endoplasmic reticulum</keyword>
<keyword evidence="1" id="KW-1133">Transmembrane helix</keyword>
<accession>A0A7N0UVR7</accession>
<feature type="transmembrane region" description="Helical" evidence="1">
    <location>
        <begin position="53"/>
        <end position="73"/>
    </location>
</feature>
<dbReference type="EnsemblPlants" id="Kaladp0090s0018.1.v1.1">
    <property type="protein sequence ID" value="Kaladp0090s0018.1.v1.1"/>
    <property type="gene ID" value="Kaladp0090s0018.v1.1"/>
</dbReference>
<dbReference type="AlphaFoldDB" id="A0A7N0UVR7"/>
<comment type="caution">
    <text evidence="1">Lacks conserved residue(s) required for the propagation of feature annotation.</text>
</comment>
<keyword evidence="1" id="KW-0813">Transport</keyword>
<dbReference type="InterPro" id="IPR008417">
    <property type="entry name" value="BAP29/BAP31"/>
</dbReference>